<feature type="binding site" evidence="9">
    <location>
        <begin position="8"/>
        <end position="13"/>
    </location>
    <ligand>
        <name>NAD(+)</name>
        <dbReference type="ChEBI" id="CHEBI:57540"/>
    </ligand>
</feature>
<dbReference type="HAMAP" id="MF_00102">
    <property type="entry name" value="DapB"/>
    <property type="match status" value="1"/>
</dbReference>
<comment type="similarity">
    <text evidence="1 9">Belongs to the DapB family.</text>
</comment>
<comment type="caution">
    <text evidence="13">The sequence shown here is derived from an EMBL/GenBank/DDBJ whole genome shotgun (WGS) entry which is preliminary data.</text>
</comment>
<comment type="catalytic activity">
    <reaction evidence="9">
        <text>(S)-2,3,4,5-tetrahydrodipicolinate + NADP(+) + H2O = (2S,4S)-4-hydroxy-2,3,4,5-tetrahydrodipicolinate + NADPH + H(+)</text>
        <dbReference type="Rhea" id="RHEA:35331"/>
        <dbReference type="ChEBI" id="CHEBI:15377"/>
        <dbReference type="ChEBI" id="CHEBI:15378"/>
        <dbReference type="ChEBI" id="CHEBI:16845"/>
        <dbReference type="ChEBI" id="CHEBI:57783"/>
        <dbReference type="ChEBI" id="CHEBI:58349"/>
        <dbReference type="ChEBI" id="CHEBI:67139"/>
        <dbReference type="EC" id="1.17.1.8"/>
    </reaction>
</comment>
<dbReference type="PANTHER" id="PTHR20836">
    <property type="entry name" value="DIHYDRODIPICOLINATE REDUCTASE"/>
    <property type="match status" value="1"/>
</dbReference>
<proteinExistence type="inferred from homology"/>
<feature type="binding site" evidence="9">
    <location>
        <position position="39"/>
    </location>
    <ligand>
        <name>NADP(+)</name>
        <dbReference type="ChEBI" id="CHEBI:58349"/>
    </ligand>
</feature>
<evidence type="ECO:0000313" key="14">
    <source>
        <dbReference type="Proteomes" id="UP000615234"/>
    </source>
</evidence>
<evidence type="ECO:0000256" key="2">
    <source>
        <dbReference type="ARBA" id="ARBA00022490"/>
    </source>
</evidence>
<dbReference type="GO" id="GO:0051287">
    <property type="term" value="F:NAD binding"/>
    <property type="evidence" value="ECO:0007669"/>
    <property type="project" value="UniProtKB-UniRule"/>
</dbReference>
<feature type="domain" description="Dihydrodipicolinate reductase N-terminal" evidence="11">
    <location>
        <begin position="2"/>
        <end position="112"/>
    </location>
</feature>
<comment type="caution">
    <text evidence="9">Lacks conserved residue(s) required for the propagation of feature annotation.</text>
</comment>
<dbReference type="Pfam" id="PF05173">
    <property type="entry name" value="DapB_C"/>
    <property type="match status" value="1"/>
</dbReference>
<keyword evidence="3 9" id="KW-0028">Amino-acid biosynthesis</keyword>
<keyword evidence="5 9" id="KW-0220">Diaminopimelate biosynthesis</keyword>
<dbReference type="EMBL" id="JACOOX010000006">
    <property type="protein sequence ID" value="MBC5663489.1"/>
    <property type="molecule type" value="Genomic_DNA"/>
</dbReference>
<evidence type="ECO:0000256" key="1">
    <source>
        <dbReference type="ARBA" id="ARBA00006642"/>
    </source>
</evidence>
<dbReference type="GO" id="GO:0050661">
    <property type="term" value="F:NADP binding"/>
    <property type="evidence" value="ECO:0007669"/>
    <property type="project" value="UniProtKB-UniRule"/>
</dbReference>
<dbReference type="InterPro" id="IPR036291">
    <property type="entry name" value="NAD(P)-bd_dom_sf"/>
</dbReference>
<comment type="subcellular location">
    <subcellularLocation>
        <location evidence="9">Cytoplasm</location>
    </subcellularLocation>
</comment>
<sequence length="251" mass="26777">MVRIIMHGCNGKMGQVITGLVADDPNAQIVAGIDIADNRDNGYPVFTDIKKCDVAADVIVDFAAAVAVDALLDYSVEKQIPVVLCTTGLSDEQLAKVKECSAKVAILKSANMSLGINTLMKLLKDAANVFAPAGYDIEIVEKHHNQKVDAPSGTAIALADSINEARGGEYEYVYDRSQVRKKRDKKELGISAVRGGTIVGEHEVIFAGIDEVIEFKHTAYSKSVFAKGAVEAAKFLAGKPAGMYDMADVIG</sequence>
<dbReference type="Proteomes" id="UP000615234">
    <property type="component" value="Unassembled WGS sequence"/>
</dbReference>
<comment type="subunit">
    <text evidence="9">Homotetramer.</text>
</comment>
<dbReference type="PANTHER" id="PTHR20836:SF7">
    <property type="entry name" value="4-HYDROXY-TETRAHYDRODIPICOLINATE REDUCTASE"/>
    <property type="match status" value="1"/>
</dbReference>
<dbReference type="GO" id="GO:0005829">
    <property type="term" value="C:cytosol"/>
    <property type="evidence" value="ECO:0007669"/>
    <property type="project" value="TreeGrafter"/>
</dbReference>
<dbReference type="Gene3D" id="3.30.360.10">
    <property type="entry name" value="Dihydrodipicolinate Reductase, domain 2"/>
    <property type="match status" value="1"/>
</dbReference>
<feature type="active site" description="Proton donor" evidence="9">
    <location>
        <position position="147"/>
    </location>
</feature>
<dbReference type="FunFam" id="3.30.360.10:FF:000009">
    <property type="entry name" value="4-hydroxy-tetrahydrodipicolinate reductase"/>
    <property type="match status" value="1"/>
</dbReference>
<evidence type="ECO:0000256" key="7">
    <source>
        <dbReference type="ARBA" id="ARBA00023027"/>
    </source>
</evidence>
<dbReference type="GO" id="GO:0009089">
    <property type="term" value="P:lysine biosynthetic process via diaminopimelate"/>
    <property type="evidence" value="ECO:0007669"/>
    <property type="project" value="UniProtKB-UniRule"/>
</dbReference>
<dbReference type="PIRSF" id="PIRSF000161">
    <property type="entry name" value="DHPR"/>
    <property type="match status" value="1"/>
</dbReference>
<keyword evidence="4 9" id="KW-0521">NADP</keyword>
<dbReference type="InterPro" id="IPR023940">
    <property type="entry name" value="DHDPR_bac"/>
</dbReference>
<dbReference type="GO" id="GO:0019877">
    <property type="term" value="P:diaminopimelate biosynthetic process"/>
    <property type="evidence" value="ECO:0007669"/>
    <property type="project" value="UniProtKB-UniRule"/>
</dbReference>
<feature type="binding site" evidence="9">
    <location>
        <begin position="109"/>
        <end position="112"/>
    </location>
    <ligand>
        <name>NAD(+)</name>
        <dbReference type="ChEBI" id="CHEBI:57540"/>
    </ligand>
</feature>
<comment type="catalytic activity">
    <reaction evidence="9">
        <text>(S)-2,3,4,5-tetrahydrodipicolinate + NAD(+) + H2O = (2S,4S)-4-hydroxy-2,3,4,5-tetrahydrodipicolinate + NADH + H(+)</text>
        <dbReference type="Rhea" id="RHEA:35323"/>
        <dbReference type="ChEBI" id="CHEBI:15377"/>
        <dbReference type="ChEBI" id="CHEBI:15378"/>
        <dbReference type="ChEBI" id="CHEBI:16845"/>
        <dbReference type="ChEBI" id="CHEBI:57540"/>
        <dbReference type="ChEBI" id="CHEBI:57945"/>
        <dbReference type="ChEBI" id="CHEBI:67139"/>
        <dbReference type="EC" id="1.17.1.8"/>
    </reaction>
</comment>
<evidence type="ECO:0000256" key="4">
    <source>
        <dbReference type="ARBA" id="ARBA00022857"/>
    </source>
</evidence>
<evidence type="ECO:0000259" key="12">
    <source>
        <dbReference type="Pfam" id="PF05173"/>
    </source>
</evidence>
<comment type="caution">
    <text evidence="9">Was originally thought to be a dihydrodipicolinate reductase (DHDPR), catalyzing the conversion of dihydrodipicolinate to tetrahydrodipicolinate. However, it was shown in E.coli that the substrate of the enzymatic reaction is not dihydrodipicolinate (DHDP) but in fact (2S,4S)-4-hydroxy-2,3,4,5-tetrahydrodipicolinic acid (HTPA), the product released by the DapA-catalyzed reaction.</text>
</comment>
<evidence type="ECO:0000256" key="5">
    <source>
        <dbReference type="ARBA" id="ARBA00022915"/>
    </source>
</evidence>
<feature type="domain" description="Dihydrodipicolinate reductase C-terminal" evidence="12">
    <location>
        <begin position="115"/>
        <end position="250"/>
    </location>
</feature>
<evidence type="ECO:0000256" key="8">
    <source>
        <dbReference type="ARBA" id="ARBA00023154"/>
    </source>
</evidence>
<dbReference type="CDD" id="cd02274">
    <property type="entry name" value="DHDPR_N"/>
    <property type="match status" value="1"/>
</dbReference>
<dbReference type="RefSeq" id="WP_021944846.1">
    <property type="nucleotide sequence ID" value="NZ_JACOOX010000006.1"/>
</dbReference>
<protein>
    <recommendedName>
        <fullName evidence="9 10">4-hydroxy-tetrahydrodipicolinate reductase</fullName>
        <shortName evidence="9">HTPA reductase</shortName>
        <ecNumber evidence="9 10">1.17.1.8</ecNumber>
    </recommendedName>
</protein>
<evidence type="ECO:0000256" key="9">
    <source>
        <dbReference type="HAMAP-Rule" id="MF_00102"/>
    </source>
</evidence>
<comment type="function">
    <text evidence="9">Catalyzes the conversion of 4-hydroxy-tetrahydrodipicolinate (HTPA) to tetrahydrodipicolinate.</text>
</comment>
<gene>
    <name evidence="9" type="primary">dapB</name>
    <name evidence="13" type="ORF">H8S09_11510</name>
</gene>
<dbReference type="EC" id="1.17.1.8" evidence="9 10"/>
<evidence type="ECO:0000256" key="6">
    <source>
        <dbReference type="ARBA" id="ARBA00023002"/>
    </source>
</evidence>
<feature type="binding site" evidence="9">
    <location>
        <begin position="85"/>
        <end position="87"/>
    </location>
    <ligand>
        <name>NAD(+)</name>
        <dbReference type="ChEBI" id="CHEBI:57540"/>
    </ligand>
</feature>
<dbReference type="AlphaFoldDB" id="A0A8I0DUH7"/>
<feature type="active site" description="Proton donor/acceptor" evidence="9">
    <location>
        <position position="143"/>
    </location>
</feature>
<feature type="binding site" evidence="9">
    <location>
        <position position="144"/>
    </location>
    <ligand>
        <name>(S)-2,3,4,5-tetrahydrodipicolinate</name>
        <dbReference type="ChEBI" id="CHEBI:16845"/>
    </ligand>
</feature>
<dbReference type="PROSITE" id="PS01298">
    <property type="entry name" value="DAPB"/>
    <property type="match status" value="1"/>
</dbReference>
<dbReference type="SUPFAM" id="SSF55347">
    <property type="entry name" value="Glyceraldehyde-3-phosphate dehydrogenase-like, C-terminal domain"/>
    <property type="match status" value="1"/>
</dbReference>
<keyword evidence="14" id="KW-1185">Reference proteome</keyword>
<dbReference type="InterPro" id="IPR000846">
    <property type="entry name" value="DapB_N"/>
</dbReference>
<dbReference type="UniPathway" id="UPA00034">
    <property type="reaction ID" value="UER00018"/>
</dbReference>
<keyword evidence="2 9" id="KW-0963">Cytoplasm</keyword>
<keyword evidence="8 9" id="KW-0457">Lysine biosynthesis</keyword>
<accession>A0A8I0DUH7</accession>
<dbReference type="NCBIfam" id="TIGR00036">
    <property type="entry name" value="dapB"/>
    <property type="match status" value="1"/>
</dbReference>
<evidence type="ECO:0000313" key="13">
    <source>
        <dbReference type="EMBL" id="MBC5663489.1"/>
    </source>
</evidence>
<evidence type="ECO:0000256" key="3">
    <source>
        <dbReference type="ARBA" id="ARBA00022605"/>
    </source>
</evidence>
<keyword evidence="7 9" id="KW-0520">NAD</keyword>
<dbReference type="InterPro" id="IPR022664">
    <property type="entry name" value="DapB_N_CS"/>
</dbReference>
<dbReference type="Gene3D" id="3.40.50.720">
    <property type="entry name" value="NAD(P)-binding Rossmann-like Domain"/>
    <property type="match status" value="1"/>
</dbReference>
<comment type="pathway">
    <text evidence="9">Amino-acid biosynthesis; L-lysine biosynthesis via DAP pathway; (S)-tetrahydrodipicolinate from L-aspartate: step 4/4.</text>
</comment>
<dbReference type="InterPro" id="IPR022663">
    <property type="entry name" value="DapB_C"/>
</dbReference>
<dbReference type="Pfam" id="PF01113">
    <property type="entry name" value="DapB_N"/>
    <property type="match status" value="1"/>
</dbReference>
<organism evidence="13 14">
    <name type="scientific">Coprococcus hominis</name>
    <name type="common">ex Liu et al. 2022</name>
    <dbReference type="NCBI Taxonomy" id="2763039"/>
    <lineage>
        <taxon>Bacteria</taxon>
        <taxon>Bacillati</taxon>
        <taxon>Bacillota</taxon>
        <taxon>Clostridia</taxon>
        <taxon>Lachnospirales</taxon>
        <taxon>Lachnospiraceae</taxon>
        <taxon>Coprococcus</taxon>
    </lineage>
</organism>
<dbReference type="GO" id="GO:0008839">
    <property type="term" value="F:4-hydroxy-tetrahydrodipicolinate reductase"/>
    <property type="evidence" value="ECO:0007669"/>
    <property type="project" value="UniProtKB-UniRule"/>
</dbReference>
<dbReference type="SUPFAM" id="SSF51735">
    <property type="entry name" value="NAD(P)-binding Rossmann-fold domains"/>
    <property type="match status" value="1"/>
</dbReference>
<evidence type="ECO:0000256" key="10">
    <source>
        <dbReference type="NCBIfam" id="TIGR00036"/>
    </source>
</evidence>
<reference evidence="13 14" key="1">
    <citation type="submission" date="2020-08" db="EMBL/GenBank/DDBJ databases">
        <title>Genome public.</title>
        <authorList>
            <person name="Liu C."/>
            <person name="Sun Q."/>
        </authorList>
    </citation>
    <scope>NUCLEOTIDE SEQUENCE [LARGE SCALE GENOMIC DNA]</scope>
    <source>
        <strain evidence="13 14">NSJ-10</strain>
    </source>
</reference>
<name>A0A8I0DUH7_9FIRM</name>
<dbReference type="GO" id="GO:0016726">
    <property type="term" value="F:oxidoreductase activity, acting on CH or CH2 groups, NAD or NADP as acceptor"/>
    <property type="evidence" value="ECO:0007669"/>
    <property type="project" value="UniProtKB-UniRule"/>
</dbReference>
<evidence type="ECO:0000259" key="11">
    <source>
        <dbReference type="Pfam" id="PF01113"/>
    </source>
</evidence>
<feature type="binding site" evidence="9">
    <location>
        <begin position="153"/>
        <end position="154"/>
    </location>
    <ligand>
        <name>(S)-2,3,4,5-tetrahydrodipicolinate</name>
        <dbReference type="ChEBI" id="CHEBI:16845"/>
    </ligand>
</feature>
<keyword evidence="6 9" id="KW-0560">Oxidoreductase</keyword>